<dbReference type="PANTHER" id="PTHR40082">
    <property type="entry name" value="BLR5956 PROTEIN"/>
    <property type="match status" value="1"/>
</dbReference>
<dbReference type="KEGG" id="pabo:BCY86_01690"/>
<protein>
    <recommendedName>
        <fullName evidence="1">Tetrapyrrole biosynthesis uroporphyrinogen III synthase domain-containing protein</fullName>
    </recommendedName>
</protein>
<dbReference type="Pfam" id="PF02602">
    <property type="entry name" value="HEM4"/>
    <property type="match status" value="1"/>
</dbReference>
<accession>A0A1L6MVN3</accession>
<name>A0A1L6MVN3_9BACT</name>
<evidence type="ECO:0000259" key="1">
    <source>
        <dbReference type="Pfam" id="PF02602"/>
    </source>
</evidence>
<dbReference type="GO" id="GO:0004852">
    <property type="term" value="F:uroporphyrinogen-III synthase activity"/>
    <property type="evidence" value="ECO:0007669"/>
    <property type="project" value="InterPro"/>
</dbReference>
<dbReference type="AlphaFoldDB" id="A0A1L6MVN3"/>
<reference evidence="2 3" key="1">
    <citation type="submission" date="2016-08" db="EMBL/GenBank/DDBJ databases">
        <title>Identification and validation of antigenic proteins from Pajaroellobacter abortibovis using de-novo genome sequence assembly and reverse vaccinology.</title>
        <authorList>
            <person name="Welly B.T."/>
            <person name="Miller M.R."/>
            <person name="Stott J.L."/>
            <person name="Blanchard M.T."/>
            <person name="Islas-Trejo A.D."/>
            <person name="O'Rourke S.M."/>
            <person name="Young A.E."/>
            <person name="Medrano J.F."/>
            <person name="Van Eenennaam A.L."/>
        </authorList>
    </citation>
    <scope>NUCLEOTIDE SEQUENCE [LARGE SCALE GENOMIC DNA]</scope>
    <source>
        <strain evidence="2 3">BTF92-0548A/99-0131</strain>
    </source>
</reference>
<evidence type="ECO:0000313" key="3">
    <source>
        <dbReference type="Proteomes" id="UP000185544"/>
    </source>
</evidence>
<dbReference type="EMBL" id="CP016908">
    <property type="protein sequence ID" value="APR99534.1"/>
    <property type="molecule type" value="Genomic_DNA"/>
</dbReference>
<dbReference type="STRING" id="1882918.BCY86_01690"/>
<feature type="domain" description="Tetrapyrrole biosynthesis uroporphyrinogen III synthase" evidence="1">
    <location>
        <begin position="22"/>
        <end position="255"/>
    </location>
</feature>
<evidence type="ECO:0000313" key="2">
    <source>
        <dbReference type="EMBL" id="APR99534.1"/>
    </source>
</evidence>
<dbReference type="SUPFAM" id="SSF69618">
    <property type="entry name" value="HemD-like"/>
    <property type="match status" value="1"/>
</dbReference>
<dbReference type="InterPro" id="IPR039793">
    <property type="entry name" value="UROS/Hem4"/>
</dbReference>
<dbReference type="CDD" id="cd06578">
    <property type="entry name" value="HemD"/>
    <property type="match status" value="1"/>
</dbReference>
<organism evidence="2 3">
    <name type="scientific">Pajaroellobacter abortibovis</name>
    <dbReference type="NCBI Taxonomy" id="1882918"/>
    <lineage>
        <taxon>Bacteria</taxon>
        <taxon>Pseudomonadati</taxon>
        <taxon>Myxococcota</taxon>
        <taxon>Polyangia</taxon>
        <taxon>Polyangiales</taxon>
        <taxon>Polyangiaceae</taxon>
    </lineage>
</organism>
<proteinExistence type="predicted"/>
<dbReference type="PANTHER" id="PTHR40082:SF1">
    <property type="entry name" value="BLR5956 PROTEIN"/>
    <property type="match status" value="1"/>
</dbReference>
<dbReference type="InterPro" id="IPR036108">
    <property type="entry name" value="4pyrrol_syn_uPrphyn_synt_sf"/>
</dbReference>
<dbReference type="Proteomes" id="UP000185544">
    <property type="component" value="Chromosome"/>
</dbReference>
<gene>
    <name evidence="2" type="ORF">BCY86_01690</name>
</gene>
<sequence length="272" mass="29758">MEDKSLQGKRILITRAQHQAEETAVLVRSYGAEPLLAPMIALRPPPFPELVTHALHSLPQGYLWVLFTSVNGVEWTWKAIIEQHLDASIFKGVRLGAIGPATARALESKGLKVDVVAQEFRGEGLAKELIESKKGPQQENRVLILRALEARQALPNALRLHGYQVDVVAVYETYTPSLETFQNLASAFEHQAIDAVLLTSSSIARSLCVGLGERAGSLLEQCCVASIGPITTATLHRLRIKVHVTADVYTLPALLSSLAEYFAHNQKSALEL</sequence>
<dbReference type="Gene3D" id="3.40.50.10090">
    <property type="match status" value="2"/>
</dbReference>
<keyword evidence="3" id="KW-1185">Reference proteome</keyword>
<dbReference type="InterPro" id="IPR003754">
    <property type="entry name" value="4pyrrol_synth_uPrphyn_synth"/>
</dbReference>
<dbReference type="GO" id="GO:0006780">
    <property type="term" value="P:uroporphyrinogen III biosynthetic process"/>
    <property type="evidence" value="ECO:0007669"/>
    <property type="project" value="InterPro"/>
</dbReference>